<dbReference type="AlphaFoldDB" id="A0A5B7CLR7"/>
<gene>
    <name evidence="2" type="ORF">E2C01_002633</name>
</gene>
<evidence type="ECO:0000313" key="2">
    <source>
        <dbReference type="EMBL" id="MPC10008.1"/>
    </source>
</evidence>
<evidence type="ECO:0000256" key="1">
    <source>
        <dbReference type="SAM" id="MobiDB-lite"/>
    </source>
</evidence>
<protein>
    <submittedName>
        <fullName evidence="2">Uncharacterized protein</fullName>
    </submittedName>
</protein>
<sequence length="155" mass="17231">MVPGPQPSLSHHHHHHHHHYYYCVSHHHHHHHHHQRYQTAGQQSNKQSKDISGGPSITRPPRVFMSKFTDSCFPSLQIPSLSTLPFPSLCAVHPPTVMTPLDTLHLSLPLSFSSPPLPTPPSPPPHSLPLPLSIKGPSPSHRLFHAIPPPPIFAV</sequence>
<proteinExistence type="predicted"/>
<dbReference type="Proteomes" id="UP000324222">
    <property type="component" value="Unassembled WGS sequence"/>
</dbReference>
<comment type="caution">
    <text evidence="2">The sequence shown here is derived from an EMBL/GenBank/DDBJ whole genome shotgun (WGS) entry which is preliminary data.</text>
</comment>
<name>A0A5B7CLR7_PORTR</name>
<feature type="compositionally biased region" description="Polar residues" evidence="1">
    <location>
        <begin position="37"/>
        <end position="46"/>
    </location>
</feature>
<keyword evidence="3" id="KW-1185">Reference proteome</keyword>
<reference evidence="2 3" key="1">
    <citation type="submission" date="2019-05" db="EMBL/GenBank/DDBJ databases">
        <title>Another draft genome of Portunus trituberculatus and its Hox gene families provides insights of decapod evolution.</title>
        <authorList>
            <person name="Jeong J.-H."/>
            <person name="Song I."/>
            <person name="Kim S."/>
            <person name="Choi T."/>
            <person name="Kim D."/>
            <person name="Ryu S."/>
            <person name="Kim W."/>
        </authorList>
    </citation>
    <scope>NUCLEOTIDE SEQUENCE [LARGE SCALE GENOMIC DNA]</scope>
    <source>
        <tissue evidence="2">Muscle</tissue>
    </source>
</reference>
<evidence type="ECO:0000313" key="3">
    <source>
        <dbReference type="Proteomes" id="UP000324222"/>
    </source>
</evidence>
<dbReference type="EMBL" id="VSRR010000097">
    <property type="protein sequence ID" value="MPC10008.1"/>
    <property type="molecule type" value="Genomic_DNA"/>
</dbReference>
<feature type="region of interest" description="Disordered" evidence="1">
    <location>
        <begin position="32"/>
        <end position="60"/>
    </location>
</feature>
<accession>A0A5B7CLR7</accession>
<organism evidence="2 3">
    <name type="scientific">Portunus trituberculatus</name>
    <name type="common">Swimming crab</name>
    <name type="synonym">Neptunus trituberculatus</name>
    <dbReference type="NCBI Taxonomy" id="210409"/>
    <lineage>
        <taxon>Eukaryota</taxon>
        <taxon>Metazoa</taxon>
        <taxon>Ecdysozoa</taxon>
        <taxon>Arthropoda</taxon>
        <taxon>Crustacea</taxon>
        <taxon>Multicrustacea</taxon>
        <taxon>Malacostraca</taxon>
        <taxon>Eumalacostraca</taxon>
        <taxon>Eucarida</taxon>
        <taxon>Decapoda</taxon>
        <taxon>Pleocyemata</taxon>
        <taxon>Brachyura</taxon>
        <taxon>Eubrachyura</taxon>
        <taxon>Portunoidea</taxon>
        <taxon>Portunidae</taxon>
        <taxon>Portuninae</taxon>
        <taxon>Portunus</taxon>
    </lineage>
</organism>